<dbReference type="PRINTS" id="PR00080">
    <property type="entry name" value="SDRFAMILY"/>
</dbReference>
<organism evidence="4 5">
    <name type="scientific">Terrilactibacillus laevilacticus</name>
    <dbReference type="NCBI Taxonomy" id="1380157"/>
    <lineage>
        <taxon>Bacteria</taxon>
        <taxon>Bacillati</taxon>
        <taxon>Bacillota</taxon>
        <taxon>Bacilli</taxon>
        <taxon>Bacillales</taxon>
        <taxon>Bacillaceae</taxon>
        <taxon>Terrilactibacillus</taxon>
    </lineage>
</organism>
<keyword evidence="5" id="KW-1185">Reference proteome</keyword>
<accession>A0ABW5PS42</accession>
<dbReference type="InterPro" id="IPR020904">
    <property type="entry name" value="Sc_DH/Rdtase_CS"/>
</dbReference>
<evidence type="ECO:0000256" key="1">
    <source>
        <dbReference type="ARBA" id="ARBA00006484"/>
    </source>
</evidence>
<evidence type="ECO:0000313" key="4">
    <source>
        <dbReference type="EMBL" id="MFD2617730.1"/>
    </source>
</evidence>
<protein>
    <submittedName>
        <fullName evidence="4">SDR family NAD(P)-dependent oxidoreductase</fullName>
        <ecNumber evidence="4">1.-.-.-</ecNumber>
    </submittedName>
</protein>
<comment type="similarity">
    <text evidence="1 3">Belongs to the short-chain dehydrogenases/reductases (SDR) family.</text>
</comment>
<sequence length="265" mass="29473">MSQRLFEGKVVVITGASSGIGREMAIQLAQKGAYPILIARSQSKLETLKKEIISQYQGEADYYILDVSILEEVEKVFNMIIKKYQRIDILINNAGYGTFDYFLDSSIESIKKMFNVNVFGLMACSQSVIPYMMKQKEGHIVNIASIAGKVATPKSAAYAASKHAVLGLTNAIRMELKGTGINVTAINPGPIRTPFFRTADPSGEYVKNIERFLLEPAKVAHQVILAIEKRKREVDMPRLLALGTWLYQCFPGISEKFAGKLLDKK</sequence>
<evidence type="ECO:0000256" key="2">
    <source>
        <dbReference type="ARBA" id="ARBA00023002"/>
    </source>
</evidence>
<dbReference type="PRINTS" id="PR00081">
    <property type="entry name" value="GDHRDH"/>
</dbReference>
<evidence type="ECO:0000313" key="5">
    <source>
        <dbReference type="Proteomes" id="UP001597458"/>
    </source>
</evidence>
<dbReference type="PROSITE" id="PS00061">
    <property type="entry name" value="ADH_SHORT"/>
    <property type="match status" value="1"/>
</dbReference>
<gene>
    <name evidence="4" type="ORF">ACFSTF_10475</name>
</gene>
<dbReference type="SUPFAM" id="SSF51735">
    <property type="entry name" value="NAD(P)-binding Rossmann-fold domains"/>
    <property type="match status" value="1"/>
</dbReference>
<keyword evidence="2 4" id="KW-0560">Oxidoreductase</keyword>
<dbReference type="EC" id="1.-.-.-" evidence="4"/>
<reference evidence="5" key="1">
    <citation type="journal article" date="2019" name="Int. J. Syst. Evol. Microbiol.">
        <title>The Global Catalogue of Microorganisms (GCM) 10K type strain sequencing project: providing services to taxonomists for standard genome sequencing and annotation.</title>
        <authorList>
            <consortium name="The Broad Institute Genomics Platform"/>
            <consortium name="The Broad Institute Genome Sequencing Center for Infectious Disease"/>
            <person name="Wu L."/>
            <person name="Ma J."/>
        </authorList>
    </citation>
    <scope>NUCLEOTIDE SEQUENCE [LARGE SCALE GENOMIC DNA]</scope>
    <source>
        <strain evidence="5">TISTR 2241</strain>
    </source>
</reference>
<comment type="caution">
    <text evidence="4">The sequence shown here is derived from an EMBL/GenBank/DDBJ whole genome shotgun (WGS) entry which is preliminary data.</text>
</comment>
<dbReference type="Proteomes" id="UP001597458">
    <property type="component" value="Unassembled WGS sequence"/>
</dbReference>
<evidence type="ECO:0000256" key="3">
    <source>
        <dbReference type="RuleBase" id="RU000363"/>
    </source>
</evidence>
<name>A0ABW5PS42_9BACI</name>
<dbReference type="RefSeq" id="WP_141190637.1">
    <property type="nucleotide sequence ID" value="NZ_JBHUMR010000013.1"/>
</dbReference>
<dbReference type="GO" id="GO:0016491">
    <property type="term" value="F:oxidoreductase activity"/>
    <property type="evidence" value="ECO:0007669"/>
    <property type="project" value="UniProtKB-KW"/>
</dbReference>
<dbReference type="PANTHER" id="PTHR44196:SF1">
    <property type="entry name" value="DEHYDROGENASE_REDUCTASE SDR FAMILY MEMBER 7B"/>
    <property type="match status" value="1"/>
</dbReference>
<dbReference type="PANTHER" id="PTHR44196">
    <property type="entry name" value="DEHYDROGENASE/REDUCTASE SDR FAMILY MEMBER 7B"/>
    <property type="match status" value="1"/>
</dbReference>
<dbReference type="InterPro" id="IPR036291">
    <property type="entry name" value="NAD(P)-bd_dom_sf"/>
</dbReference>
<dbReference type="Gene3D" id="3.40.50.720">
    <property type="entry name" value="NAD(P)-binding Rossmann-like Domain"/>
    <property type="match status" value="1"/>
</dbReference>
<dbReference type="PIRSF" id="PIRSF000126">
    <property type="entry name" value="11-beta-HSD1"/>
    <property type="match status" value="1"/>
</dbReference>
<proteinExistence type="inferred from homology"/>
<dbReference type="InterPro" id="IPR002347">
    <property type="entry name" value="SDR_fam"/>
</dbReference>
<dbReference type="Pfam" id="PF00106">
    <property type="entry name" value="adh_short"/>
    <property type="match status" value="1"/>
</dbReference>
<dbReference type="EMBL" id="JBHUMR010000013">
    <property type="protein sequence ID" value="MFD2617730.1"/>
    <property type="molecule type" value="Genomic_DNA"/>
</dbReference>